<dbReference type="InterPro" id="IPR003583">
    <property type="entry name" value="Hlx-hairpin-Hlx_DNA-bd_motif"/>
</dbReference>
<dbReference type="Pfam" id="PF10531">
    <property type="entry name" value="SLBB"/>
    <property type="match status" value="1"/>
</dbReference>
<accession>A0ABW1TN05</accession>
<feature type="compositionally biased region" description="Polar residues" evidence="1">
    <location>
        <begin position="25"/>
        <end position="38"/>
    </location>
</feature>
<evidence type="ECO:0000313" key="4">
    <source>
        <dbReference type="Proteomes" id="UP001596191"/>
    </source>
</evidence>
<organism evidence="3 4">
    <name type="scientific">Levilactobacillus tangyuanensis</name>
    <dbReference type="NCBI Taxonomy" id="2486021"/>
    <lineage>
        <taxon>Bacteria</taxon>
        <taxon>Bacillati</taxon>
        <taxon>Bacillota</taxon>
        <taxon>Bacilli</taxon>
        <taxon>Lactobacillales</taxon>
        <taxon>Lactobacillaceae</taxon>
        <taxon>Levilactobacillus</taxon>
    </lineage>
</organism>
<dbReference type="NCBIfam" id="TIGR00426">
    <property type="entry name" value="competence protein ComEA helix-hairpin-helix repeat region"/>
    <property type="match status" value="1"/>
</dbReference>
<name>A0ABW1TN05_9LACO</name>
<dbReference type="SMART" id="SM00278">
    <property type="entry name" value="HhH1"/>
    <property type="match status" value="2"/>
</dbReference>
<dbReference type="SUPFAM" id="SSF47781">
    <property type="entry name" value="RuvA domain 2-like"/>
    <property type="match status" value="1"/>
</dbReference>
<dbReference type="PANTHER" id="PTHR21180">
    <property type="entry name" value="ENDONUCLEASE/EXONUCLEASE/PHOSPHATASE FAMILY DOMAIN-CONTAINING PROTEIN 1"/>
    <property type="match status" value="1"/>
</dbReference>
<protein>
    <submittedName>
        <fullName evidence="3">Helix-hairpin-helix domain-containing protein</fullName>
    </submittedName>
</protein>
<gene>
    <name evidence="3" type="ORF">ACFQET_03800</name>
</gene>
<dbReference type="InterPro" id="IPR019554">
    <property type="entry name" value="Soluble_ligand-bd"/>
</dbReference>
<dbReference type="RefSeq" id="WP_125639842.1">
    <property type="nucleotide sequence ID" value="NZ_JBHSSJ010000003.1"/>
</dbReference>
<dbReference type="InterPro" id="IPR051675">
    <property type="entry name" value="Endo/Exo/Phosphatase_dom_1"/>
</dbReference>
<keyword evidence="4" id="KW-1185">Reference proteome</keyword>
<feature type="domain" description="Helix-hairpin-helix DNA-binding motif class 1" evidence="2">
    <location>
        <begin position="150"/>
        <end position="169"/>
    </location>
</feature>
<comment type="caution">
    <text evidence="3">The sequence shown here is derived from an EMBL/GenBank/DDBJ whole genome shotgun (WGS) entry which is preliminary data.</text>
</comment>
<proteinExistence type="predicted"/>
<feature type="domain" description="Helix-hairpin-helix DNA-binding motif class 1" evidence="2">
    <location>
        <begin position="180"/>
        <end position="199"/>
    </location>
</feature>
<sequence>MAVVLMGWGLLTPLKASPPGVVPTMRSSSATGNNQTGARTPLKSGESHSGSEVSHPTRIFVDIQGAVNHPGLYQFTSEMRVADALKAAGGLVPRADRRQVNLAARLTDQQQLYLPLKGEKAPAAATQTTGTKTTSESTTTVVNLNSASVTELQQLTGIGEKKAEKIVAYRNDHGSFQSVKDLAQVPGFGDKTVANLADQLTT</sequence>
<dbReference type="Proteomes" id="UP001596191">
    <property type="component" value="Unassembled WGS sequence"/>
</dbReference>
<dbReference type="Pfam" id="PF12836">
    <property type="entry name" value="HHH_3"/>
    <property type="match status" value="1"/>
</dbReference>
<evidence type="ECO:0000313" key="3">
    <source>
        <dbReference type="EMBL" id="MFC6274635.1"/>
    </source>
</evidence>
<dbReference type="Gene3D" id="1.10.150.310">
    <property type="entry name" value="Tex RuvX-like domain-like"/>
    <property type="match status" value="1"/>
</dbReference>
<evidence type="ECO:0000259" key="2">
    <source>
        <dbReference type="SMART" id="SM00278"/>
    </source>
</evidence>
<reference evidence="4" key="1">
    <citation type="journal article" date="2019" name="Int. J. Syst. Evol. Microbiol.">
        <title>The Global Catalogue of Microorganisms (GCM) 10K type strain sequencing project: providing services to taxonomists for standard genome sequencing and annotation.</title>
        <authorList>
            <consortium name="The Broad Institute Genomics Platform"/>
            <consortium name="The Broad Institute Genome Sequencing Center for Infectious Disease"/>
            <person name="Wu L."/>
            <person name="Ma J."/>
        </authorList>
    </citation>
    <scope>NUCLEOTIDE SEQUENCE [LARGE SCALE GENOMIC DNA]</scope>
    <source>
        <strain evidence="4">CCM 8907</strain>
    </source>
</reference>
<dbReference type="InterPro" id="IPR004509">
    <property type="entry name" value="Competence_ComEA_HhH"/>
</dbReference>
<dbReference type="InterPro" id="IPR010994">
    <property type="entry name" value="RuvA_2-like"/>
</dbReference>
<evidence type="ECO:0000256" key="1">
    <source>
        <dbReference type="SAM" id="MobiDB-lite"/>
    </source>
</evidence>
<dbReference type="Gene3D" id="3.10.560.10">
    <property type="entry name" value="Outer membrane lipoprotein wza domain like"/>
    <property type="match status" value="1"/>
</dbReference>
<feature type="region of interest" description="Disordered" evidence="1">
    <location>
        <begin position="20"/>
        <end position="54"/>
    </location>
</feature>
<dbReference type="EMBL" id="JBHSSJ010000003">
    <property type="protein sequence ID" value="MFC6274635.1"/>
    <property type="molecule type" value="Genomic_DNA"/>
</dbReference>
<dbReference type="PANTHER" id="PTHR21180:SF32">
    <property type="entry name" value="ENDONUCLEASE_EXONUCLEASE_PHOSPHATASE FAMILY DOMAIN-CONTAINING PROTEIN 1"/>
    <property type="match status" value="1"/>
</dbReference>